<keyword evidence="3" id="KW-1185">Reference proteome</keyword>
<gene>
    <name evidence="2" type="ORF">M501DRAFT_91589</name>
</gene>
<dbReference type="EMBL" id="MU006089">
    <property type="protein sequence ID" value="KAF2843478.1"/>
    <property type="molecule type" value="Genomic_DNA"/>
</dbReference>
<dbReference type="OrthoDB" id="2590867at2759"/>
<feature type="compositionally biased region" description="Polar residues" evidence="1">
    <location>
        <begin position="101"/>
        <end position="121"/>
    </location>
</feature>
<dbReference type="AlphaFoldDB" id="A0A9P4VTS5"/>
<protein>
    <submittedName>
        <fullName evidence="2">Uncharacterized protein</fullName>
    </submittedName>
</protein>
<dbReference type="Proteomes" id="UP000799429">
    <property type="component" value="Unassembled WGS sequence"/>
</dbReference>
<feature type="compositionally biased region" description="Polar residues" evidence="1">
    <location>
        <begin position="70"/>
        <end position="93"/>
    </location>
</feature>
<sequence length="121" mass="12579">MSTTGSGAGRSGEKLGDAVKKTAGLVHGAGEALRGNALTAIDSAAGSHEGVPKNQAIAEKGMQEMETGRVHSSNHPDTNQYRSQRVSDVQPTDYTGAPGASQYQTHPTETRHVQPSHSATN</sequence>
<comment type="caution">
    <text evidence="2">The sequence shown here is derived from an EMBL/GenBank/DDBJ whole genome shotgun (WGS) entry which is preliminary data.</text>
</comment>
<feature type="region of interest" description="Disordered" evidence="1">
    <location>
        <begin position="43"/>
        <end position="121"/>
    </location>
</feature>
<accession>A0A9P4VTS5</accession>
<evidence type="ECO:0000313" key="3">
    <source>
        <dbReference type="Proteomes" id="UP000799429"/>
    </source>
</evidence>
<organism evidence="2 3">
    <name type="scientific">Patellaria atrata CBS 101060</name>
    <dbReference type="NCBI Taxonomy" id="1346257"/>
    <lineage>
        <taxon>Eukaryota</taxon>
        <taxon>Fungi</taxon>
        <taxon>Dikarya</taxon>
        <taxon>Ascomycota</taxon>
        <taxon>Pezizomycotina</taxon>
        <taxon>Dothideomycetes</taxon>
        <taxon>Dothideomycetes incertae sedis</taxon>
        <taxon>Patellariales</taxon>
        <taxon>Patellariaceae</taxon>
        <taxon>Patellaria</taxon>
    </lineage>
</organism>
<evidence type="ECO:0000256" key="1">
    <source>
        <dbReference type="SAM" id="MobiDB-lite"/>
    </source>
</evidence>
<name>A0A9P4VTS5_9PEZI</name>
<proteinExistence type="predicted"/>
<reference evidence="2" key="1">
    <citation type="journal article" date="2020" name="Stud. Mycol.">
        <title>101 Dothideomycetes genomes: a test case for predicting lifestyles and emergence of pathogens.</title>
        <authorList>
            <person name="Haridas S."/>
            <person name="Albert R."/>
            <person name="Binder M."/>
            <person name="Bloem J."/>
            <person name="Labutti K."/>
            <person name="Salamov A."/>
            <person name="Andreopoulos B."/>
            <person name="Baker S."/>
            <person name="Barry K."/>
            <person name="Bills G."/>
            <person name="Bluhm B."/>
            <person name="Cannon C."/>
            <person name="Castanera R."/>
            <person name="Culley D."/>
            <person name="Daum C."/>
            <person name="Ezra D."/>
            <person name="Gonzalez J."/>
            <person name="Henrissat B."/>
            <person name="Kuo A."/>
            <person name="Liang C."/>
            <person name="Lipzen A."/>
            <person name="Lutzoni F."/>
            <person name="Magnuson J."/>
            <person name="Mondo S."/>
            <person name="Nolan M."/>
            <person name="Ohm R."/>
            <person name="Pangilinan J."/>
            <person name="Park H.-J."/>
            <person name="Ramirez L."/>
            <person name="Alfaro M."/>
            <person name="Sun H."/>
            <person name="Tritt A."/>
            <person name="Yoshinaga Y."/>
            <person name="Zwiers L.-H."/>
            <person name="Turgeon B."/>
            <person name="Goodwin S."/>
            <person name="Spatafora J."/>
            <person name="Crous P."/>
            <person name="Grigoriev I."/>
        </authorList>
    </citation>
    <scope>NUCLEOTIDE SEQUENCE</scope>
    <source>
        <strain evidence="2">CBS 101060</strain>
    </source>
</reference>
<evidence type="ECO:0000313" key="2">
    <source>
        <dbReference type="EMBL" id="KAF2843478.1"/>
    </source>
</evidence>